<sequence length="210" mass="23648">MIGTNSFALQAHLIQRHLMGRSCELRSISDTDAQEFLQYPEKLVQLEADEYQRAEEAYERTGNIASYLGPADSPRRFYDWRMLVILVSCSHTAWHMIVNEGEQVGKDAWSLGFDAQIFRAPQVLKLSTALASALAEMPESPAAAPEVLLSPDGWEFFDMDNSLPFTWDEDSSRPTSEKQGPAPTERQMQQELQHFIQETAAANRALLLLG</sequence>
<name>A0ABY4FB30_9BACT</name>
<evidence type="ECO:0000256" key="1">
    <source>
        <dbReference type="SAM" id="MobiDB-lite"/>
    </source>
</evidence>
<evidence type="ECO:0008006" key="4">
    <source>
        <dbReference type="Google" id="ProtNLM"/>
    </source>
</evidence>
<dbReference type="EMBL" id="CP095049">
    <property type="protein sequence ID" value="UOQ53222.1"/>
    <property type="molecule type" value="Genomic_DNA"/>
</dbReference>
<reference evidence="2 3" key="1">
    <citation type="submission" date="2022-04" db="EMBL/GenBank/DDBJ databases">
        <title>Hymenobacter sp. isolated from the air.</title>
        <authorList>
            <person name="Won M."/>
            <person name="Lee C.-M."/>
            <person name="Woen H.-Y."/>
            <person name="Kwon S.-W."/>
        </authorList>
    </citation>
    <scope>NUCLEOTIDE SEQUENCE [LARGE SCALE GENOMIC DNA]</scope>
    <source>
        <strain evidence="3">5116 S-27</strain>
    </source>
</reference>
<feature type="region of interest" description="Disordered" evidence="1">
    <location>
        <begin position="165"/>
        <end position="188"/>
    </location>
</feature>
<evidence type="ECO:0000313" key="3">
    <source>
        <dbReference type="Proteomes" id="UP000831785"/>
    </source>
</evidence>
<keyword evidence="3" id="KW-1185">Reference proteome</keyword>
<protein>
    <recommendedName>
        <fullName evidence="4">DUF1877 family protein</fullName>
    </recommendedName>
</protein>
<evidence type="ECO:0000313" key="2">
    <source>
        <dbReference type="EMBL" id="UOQ53222.1"/>
    </source>
</evidence>
<gene>
    <name evidence="2" type="ORF">MUN80_00325</name>
</gene>
<proteinExistence type="predicted"/>
<dbReference type="Proteomes" id="UP000831785">
    <property type="component" value="Chromosome"/>
</dbReference>
<organism evidence="2 3">
    <name type="scientific">Hymenobacter cellulosivorans</name>
    <dbReference type="NCBI Taxonomy" id="2932249"/>
    <lineage>
        <taxon>Bacteria</taxon>
        <taxon>Pseudomonadati</taxon>
        <taxon>Bacteroidota</taxon>
        <taxon>Cytophagia</taxon>
        <taxon>Cytophagales</taxon>
        <taxon>Hymenobacteraceae</taxon>
        <taxon>Hymenobacter</taxon>
    </lineage>
</organism>
<accession>A0ABY4FB30</accession>
<dbReference type="RefSeq" id="WP_244718165.1">
    <property type="nucleotide sequence ID" value="NZ_CP095049.1"/>
</dbReference>